<gene>
    <name evidence="1" type="ORF">LOK49_LG15G01951</name>
</gene>
<reference evidence="1 2" key="1">
    <citation type="journal article" date="2022" name="Plant J.">
        <title>Chromosome-level genome of Camellia lanceoleosa provides a valuable resource for understanding genome evolution and self-incompatibility.</title>
        <authorList>
            <person name="Gong W."/>
            <person name="Xiao S."/>
            <person name="Wang L."/>
            <person name="Liao Z."/>
            <person name="Chang Y."/>
            <person name="Mo W."/>
            <person name="Hu G."/>
            <person name="Li W."/>
            <person name="Zhao G."/>
            <person name="Zhu H."/>
            <person name="Hu X."/>
            <person name="Ji K."/>
            <person name="Xiang X."/>
            <person name="Song Q."/>
            <person name="Yuan D."/>
            <person name="Jin S."/>
            <person name="Zhang L."/>
        </authorList>
    </citation>
    <scope>NUCLEOTIDE SEQUENCE [LARGE SCALE GENOMIC DNA]</scope>
    <source>
        <strain evidence="1">SQ_2022a</strain>
    </source>
</reference>
<feature type="non-terminal residue" evidence="1">
    <location>
        <position position="160"/>
    </location>
</feature>
<evidence type="ECO:0000313" key="1">
    <source>
        <dbReference type="EMBL" id="KAI7982755.1"/>
    </source>
</evidence>
<proteinExistence type="predicted"/>
<dbReference type="EMBL" id="CM045768">
    <property type="protein sequence ID" value="KAI7982755.1"/>
    <property type="molecule type" value="Genomic_DNA"/>
</dbReference>
<organism evidence="1 2">
    <name type="scientific">Camellia lanceoleosa</name>
    <dbReference type="NCBI Taxonomy" id="1840588"/>
    <lineage>
        <taxon>Eukaryota</taxon>
        <taxon>Viridiplantae</taxon>
        <taxon>Streptophyta</taxon>
        <taxon>Embryophyta</taxon>
        <taxon>Tracheophyta</taxon>
        <taxon>Spermatophyta</taxon>
        <taxon>Magnoliopsida</taxon>
        <taxon>eudicotyledons</taxon>
        <taxon>Gunneridae</taxon>
        <taxon>Pentapetalae</taxon>
        <taxon>asterids</taxon>
        <taxon>Ericales</taxon>
        <taxon>Theaceae</taxon>
        <taxon>Camellia</taxon>
    </lineage>
</organism>
<feature type="non-terminal residue" evidence="1">
    <location>
        <position position="1"/>
    </location>
</feature>
<name>A0ACC0F2G7_9ERIC</name>
<protein>
    <submittedName>
        <fullName evidence="1">Cleavage and polyadenylation specificity factor subunit 3-II</fullName>
    </submittedName>
</protein>
<comment type="caution">
    <text evidence="1">The sequence shown here is derived from an EMBL/GenBank/DDBJ whole genome shotgun (WGS) entry which is preliminary data.</text>
</comment>
<dbReference type="Proteomes" id="UP001060215">
    <property type="component" value="Chromosome 11"/>
</dbReference>
<sequence>ERIDFKVPIYFSAGLTIQANMYYKMLINWTIFKQWAPYKANLVTFPATKVSLERRTKILDSNHLLSITPNLTSSRQGSGTNRRSRYLTLRSGYTVKPFSTFPLEIFSRRDSTSRSPLCASNTRVTNVACATIENKATASADSPRSKLNSPSAPNISHSRM</sequence>
<accession>A0ACC0F2G7</accession>
<evidence type="ECO:0000313" key="2">
    <source>
        <dbReference type="Proteomes" id="UP001060215"/>
    </source>
</evidence>
<keyword evidence="2" id="KW-1185">Reference proteome</keyword>